<keyword evidence="8" id="KW-0311">Gluconate utilization</keyword>
<dbReference type="InterPro" id="IPR006001">
    <property type="entry name" value="Therm_gnt_kin"/>
</dbReference>
<evidence type="ECO:0000256" key="1">
    <source>
        <dbReference type="ARBA" id="ARBA00004761"/>
    </source>
</evidence>
<dbReference type="Gene3D" id="3.40.50.300">
    <property type="entry name" value="P-loop containing nucleotide triphosphate hydrolases"/>
    <property type="match status" value="1"/>
</dbReference>
<dbReference type="OrthoDB" id="9795716at2"/>
<reference evidence="11 12" key="1">
    <citation type="submission" date="2020-08" db="EMBL/GenBank/DDBJ databases">
        <title>Genomic Encyclopedia of Type Strains, Phase IV (KMG-IV): sequencing the most valuable type-strain genomes for metagenomic binning, comparative biology and taxonomic classification.</title>
        <authorList>
            <person name="Goeker M."/>
        </authorList>
    </citation>
    <scope>NUCLEOTIDE SEQUENCE [LARGE SCALE GENOMIC DNA]</scope>
    <source>
        <strain evidence="11 12">DSM 100021</strain>
    </source>
</reference>
<evidence type="ECO:0000256" key="9">
    <source>
        <dbReference type="ARBA" id="ARBA00048090"/>
    </source>
</evidence>
<evidence type="ECO:0000313" key="11">
    <source>
        <dbReference type="EMBL" id="MBB4009846.1"/>
    </source>
</evidence>
<dbReference type="NCBIfam" id="TIGR01313">
    <property type="entry name" value="therm_gnt_kin"/>
    <property type="match status" value="1"/>
</dbReference>
<dbReference type="GO" id="GO:0005524">
    <property type="term" value="F:ATP binding"/>
    <property type="evidence" value="ECO:0007669"/>
    <property type="project" value="UniProtKB-KW"/>
</dbReference>
<dbReference type="EC" id="2.7.1.12" evidence="3 10"/>
<dbReference type="PANTHER" id="PTHR43442:SF3">
    <property type="entry name" value="GLUCONOKINASE-RELATED"/>
    <property type="match status" value="1"/>
</dbReference>
<evidence type="ECO:0000256" key="5">
    <source>
        <dbReference type="ARBA" id="ARBA00022741"/>
    </source>
</evidence>
<proteinExistence type="inferred from homology"/>
<evidence type="ECO:0000256" key="6">
    <source>
        <dbReference type="ARBA" id="ARBA00022777"/>
    </source>
</evidence>
<keyword evidence="7 10" id="KW-0067">ATP-binding</keyword>
<dbReference type="AlphaFoldDB" id="A0A7W6HR11"/>
<comment type="pathway">
    <text evidence="1">Carbohydrate acid metabolism.</text>
</comment>
<comment type="similarity">
    <text evidence="2 10">Belongs to the gluconokinase GntK/GntV family.</text>
</comment>
<keyword evidence="4 10" id="KW-0808">Transferase</keyword>
<dbReference type="CDD" id="cd02021">
    <property type="entry name" value="GntK"/>
    <property type="match status" value="1"/>
</dbReference>
<evidence type="ECO:0000256" key="7">
    <source>
        <dbReference type="ARBA" id="ARBA00022840"/>
    </source>
</evidence>
<dbReference type="EMBL" id="JACIED010000006">
    <property type="protein sequence ID" value="MBB4009846.1"/>
    <property type="molecule type" value="Genomic_DNA"/>
</dbReference>
<comment type="caution">
    <text evidence="11">The sequence shown here is derived from an EMBL/GenBank/DDBJ whole genome shotgun (WGS) entry which is preliminary data.</text>
</comment>
<dbReference type="RefSeq" id="WP_139310578.1">
    <property type="nucleotide sequence ID" value="NZ_JACIED010000006.1"/>
</dbReference>
<keyword evidence="6 10" id="KW-0418">Kinase</keyword>
<evidence type="ECO:0000256" key="4">
    <source>
        <dbReference type="ARBA" id="ARBA00022679"/>
    </source>
</evidence>
<dbReference type="GO" id="GO:0019521">
    <property type="term" value="P:D-gluconate metabolic process"/>
    <property type="evidence" value="ECO:0007669"/>
    <property type="project" value="UniProtKB-KW"/>
</dbReference>
<sequence length="166" mass="17768">MTKLVLMGVSGCGKSSVGAALAARLGCIYLDGDDLHPPGNIAKMRNGIPLEDEDRWPWLDAVAQSLVRADGTVIIGCSALKRAYRDRIRDGASSPVFFVHLAGSRAVIAGRVSNRPGHFMPAALLDSQFAALEPPQPDERAVTVDFDQPLDELVSVITAAFREELA</sequence>
<evidence type="ECO:0000256" key="10">
    <source>
        <dbReference type="RuleBase" id="RU363066"/>
    </source>
</evidence>
<organism evidence="11 12">
    <name type="scientific">Allorhizobium taibaishanense</name>
    <dbReference type="NCBI Taxonomy" id="887144"/>
    <lineage>
        <taxon>Bacteria</taxon>
        <taxon>Pseudomonadati</taxon>
        <taxon>Pseudomonadota</taxon>
        <taxon>Alphaproteobacteria</taxon>
        <taxon>Hyphomicrobiales</taxon>
        <taxon>Rhizobiaceae</taxon>
        <taxon>Rhizobium/Agrobacterium group</taxon>
        <taxon>Allorhizobium</taxon>
    </lineage>
</organism>
<dbReference type="FunFam" id="3.40.50.300:FF:000522">
    <property type="entry name" value="Gluconokinase"/>
    <property type="match status" value="1"/>
</dbReference>
<dbReference type="GO" id="GO:0005737">
    <property type="term" value="C:cytoplasm"/>
    <property type="evidence" value="ECO:0007669"/>
    <property type="project" value="TreeGrafter"/>
</dbReference>
<dbReference type="PANTHER" id="PTHR43442">
    <property type="entry name" value="GLUCONOKINASE-RELATED"/>
    <property type="match status" value="1"/>
</dbReference>
<dbReference type="InterPro" id="IPR027417">
    <property type="entry name" value="P-loop_NTPase"/>
</dbReference>
<protein>
    <recommendedName>
        <fullName evidence="3 10">Gluconokinase</fullName>
        <ecNumber evidence="3 10">2.7.1.12</ecNumber>
    </recommendedName>
</protein>
<name>A0A7W6HR11_9HYPH</name>
<evidence type="ECO:0000256" key="2">
    <source>
        <dbReference type="ARBA" id="ARBA00008420"/>
    </source>
</evidence>
<gene>
    <name evidence="11" type="ORF">GGQ71_004143</name>
</gene>
<evidence type="ECO:0000256" key="8">
    <source>
        <dbReference type="ARBA" id="ARBA00023064"/>
    </source>
</evidence>
<keyword evidence="5 10" id="KW-0547">Nucleotide-binding</keyword>
<dbReference type="SUPFAM" id="SSF52540">
    <property type="entry name" value="P-loop containing nucleoside triphosphate hydrolases"/>
    <property type="match status" value="1"/>
</dbReference>
<evidence type="ECO:0000313" key="12">
    <source>
        <dbReference type="Proteomes" id="UP000544107"/>
    </source>
</evidence>
<evidence type="ECO:0000256" key="3">
    <source>
        <dbReference type="ARBA" id="ARBA00012054"/>
    </source>
</evidence>
<dbReference type="Pfam" id="PF13671">
    <property type="entry name" value="AAA_33"/>
    <property type="match status" value="1"/>
</dbReference>
<accession>A0A7W6HR11</accession>
<dbReference type="Proteomes" id="UP000544107">
    <property type="component" value="Unassembled WGS sequence"/>
</dbReference>
<dbReference type="GO" id="GO:0046316">
    <property type="term" value="F:gluconokinase activity"/>
    <property type="evidence" value="ECO:0007669"/>
    <property type="project" value="UniProtKB-EC"/>
</dbReference>
<comment type="catalytic activity">
    <reaction evidence="9 10">
        <text>D-gluconate + ATP = 6-phospho-D-gluconate + ADP + H(+)</text>
        <dbReference type="Rhea" id="RHEA:19433"/>
        <dbReference type="ChEBI" id="CHEBI:15378"/>
        <dbReference type="ChEBI" id="CHEBI:18391"/>
        <dbReference type="ChEBI" id="CHEBI:30616"/>
        <dbReference type="ChEBI" id="CHEBI:58759"/>
        <dbReference type="ChEBI" id="CHEBI:456216"/>
        <dbReference type="EC" id="2.7.1.12"/>
    </reaction>
</comment>